<reference evidence="2 3" key="1">
    <citation type="journal article" date="2009" name="Appl. Environ. Microbiol.">
        <title>Three genomes from the phylum Acidobacteria provide insight into the lifestyles of these microorganisms in soils.</title>
        <authorList>
            <person name="Ward N.L."/>
            <person name="Challacombe J.F."/>
            <person name="Janssen P.H."/>
            <person name="Henrissat B."/>
            <person name="Coutinho P.M."/>
            <person name="Wu M."/>
            <person name="Xie G."/>
            <person name="Haft D.H."/>
            <person name="Sait M."/>
            <person name="Badger J."/>
            <person name="Barabote R.D."/>
            <person name="Bradley B."/>
            <person name="Brettin T.S."/>
            <person name="Brinkac L.M."/>
            <person name="Bruce D."/>
            <person name="Creasy T."/>
            <person name="Daugherty S.C."/>
            <person name="Davidsen T.M."/>
            <person name="DeBoy R.T."/>
            <person name="Detter J.C."/>
            <person name="Dodson R.J."/>
            <person name="Durkin A.S."/>
            <person name="Ganapathy A."/>
            <person name="Gwinn-Giglio M."/>
            <person name="Han C.S."/>
            <person name="Khouri H."/>
            <person name="Kiss H."/>
            <person name="Kothari S.P."/>
            <person name="Madupu R."/>
            <person name="Nelson K.E."/>
            <person name="Nelson W.C."/>
            <person name="Paulsen I."/>
            <person name="Penn K."/>
            <person name="Ren Q."/>
            <person name="Rosovitz M.J."/>
            <person name="Selengut J.D."/>
            <person name="Shrivastava S."/>
            <person name="Sullivan S.A."/>
            <person name="Tapia R."/>
            <person name="Thompson L.S."/>
            <person name="Watkins K.L."/>
            <person name="Yang Q."/>
            <person name="Yu C."/>
            <person name="Zafar N."/>
            <person name="Zhou L."/>
            <person name="Kuske C.R."/>
        </authorList>
    </citation>
    <scope>NUCLEOTIDE SEQUENCE [LARGE SCALE GENOMIC DNA]</scope>
    <source>
        <strain evidence="3">ATCC 51196 / DSM 11244 / BCRC 80197 / JCM 7670 / NBRC 15755 / NCIMB 13165 / 161</strain>
    </source>
</reference>
<dbReference type="InterPro" id="IPR013321">
    <property type="entry name" value="Arc_rbn_hlx_hlx"/>
</dbReference>
<dbReference type="Gene3D" id="1.10.1220.10">
    <property type="entry name" value="Met repressor-like"/>
    <property type="match status" value="1"/>
</dbReference>
<sequence>MESITAPYLDMATAAARKSKVYTISLPPELAQRAEALAQRDSRIMSELFREAFRTYSAQQARRTLDELGEYAAGRNPKGYTEADVPRLVKEVRAEKPRRRKVRSNG</sequence>
<evidence type="ECO:0000256" key="1">
    <source>
        <dbReference type="SAM" id="MobiDB-lite"/>
    </source>
</evidence>
<name>C1F5C4_ACIC5</name>
<dbReference type="EMBL" id="CP001472">
    <property type="protein sequence ID" value="ACO32692.1"/>
    <property type="molecule type" value="Genomic_DNA"/>
</dbReference>
<dbReference type="KEGG" id="aca:ACP_1297"/>
<dbReference type="STRING" id="240015.ACP_1297"/>
<evidence type="ECO:0000313" key="2">
    <source>
        <dbReference type="EMBL" id="ACO32692.1"/>
    </source>
</evidence>
<proteinExistence type="predicted"/>
<evidence type="ECO:0000313" key="3">
    <source>
        <dbReference type="Proteomes" id="UP000002207"/>
    </source>
</evidence>
<dbReference type="HOGENOM" id="CLU_176019_0_0_0"/>
<accession>C1F5C4</accession>
<feature type="compositionally biased region" description="Basic and acidic residues" evidence="1">
    <location>
        <begin position="84"/>
        <end position="95"/>
    </location>
</feature>
<protein>
    <recommendedName>
        <fullName evidence="4">Ribbon-helix-helix protein CopG domain-containing protein</fullName>
    </recommendedName>
</protein>
<feature type="region of interest" description="Disordered" evidence="1">
    <location>
        <begin position="69"/>
        <end position="106"/>
    </location>
</feature>
<dbReference type="Proteomes" id="UP000002207">
    <property type="component" value="Chromosome"/>
</dbReference>
<keyword evidence="3" id="KW-1185">Reference proteome</keyword>
<dbReference type="GO" id="GO:0006355">
    <property type="term" value="P:regulation of DNA-templated transcription"/>
    <property type="evidence" value="ECO:0007669"/>
    <property type="project" value="InterPro"/>
</dbReference>
<evidence type="ECO:0008006" key="4">
    <source>
        <dbReference type="Google" id="ProtNLM"/>
    </source>
</evidence>
<dbReference type="InParanoid" id="C1F5C4"/>
<gene>
    <name evidence="2" type="ordered locus">ACP_1297</name>
</gene>
<feature type="compositionally biased region" description="Basic residues" evidence="1">
    <location>
        <begin position="96"/>
        <end position="106"/>
    </location>
</feature>
<organism evidence="2 3">
    <name type="scientific">Acidobacterium capsulatum (strain ATCC 51196 / DSM 11244 / BCRC 80197 / JCM 7670 / NBRC 15755 / NCIMB 13165 / 161)</name>
    <dbReference type="NCBI Taxonomy" id="240015"/>
    <lineage>
        <taxon>Bacteria</taxon>
        <taxon>Pseudomonadati</taxon>
        <taxon>Acidobacteriota</taxon>
        <taxon>Terriglobia</taxon>
        <taxon>Terriglobales</taxon>
        <taxon>Acidobacteriaceae</taxon>
        <taxon>Acidobacterium</taxon>
    </lineage>
</organism>
<dbReference type="AlphaFoldDB" id="C1F5C4"/>